<dbReference type="RefSeq" id="WP_171218676.1">
    <property type="nucleotide sequence ID" value="NZ_JABEPP010000003.1"/>
</dbReference>
<evidence type="ECO:0008006" key="4">
    <source>
        <dbReference type="Google" id="ProtNLM"/>
    </source>
</evidence>
<organism evidence="2 3">
    <name type="scientific">Enterovirga aerilata</name>
    <dbReference type="NCBI Taxonomy" id="2730920"/>
    <lineage>
        <taxon>Bacteria</taxon>
        <taxon>Pseudomonadati</taxon>
        <taxon>Pseudomonadota</taxon>
        <taxon>Alphaproteobacteria</taxon>
        <taxon>Hyphomicrobiales</taxon>
        <taxon>Methylobacteriaceae</taxon>
        <taxon>Enterovirga</taxon>
    </lineage>
</organism>
<dbReference type="Proteomes" id="UP000564885">
    <property type="component" value="Unassembled WGS sequence"/>
</dbReference>
<evidence type="ECO:0000256" key="1">
    <source>
        <dbReference type="SAM" id="SignalP"/>
    </source>
</evidence>
<proteinExistence type="predicted"/>
<name>A0A849IB25_9HYPH</name>
<protein>
    <recommendedName>
        <fullName evidence="4">Glycine zipper domain-containing protein</fullName>
    </recommendedName>
</protein>
<feature type="signal peptide" evidence="1">
    <location>
        <begin position="1"/>
        <end position="22"/>
    </location>
</feature>
<dbReference type="AlphaFoldDB" id="A0A849IB25"/>
<evidence type="ECO:0000313" key="3">
    <source>
        <dbReference type="Proteomes" id="UP000564885"/>
    </source>
</evidence>
<feature type="chain" id="PRO_5032651087" description="Glycine zipper domain-containing protein" evidence="1">
    <location>
        <begin position="23"/>
        <end position="102"/>
    </location>
</feature>
<keyword evidence="3" id="KW-1185">Reference proteome</keyword>
<accession>A0A849IB25</accession>
<evidence type="ECO:0000313" key="2">
    <source>
        <dbReference type="EMBL" id="NNM73187.1"/>
    </source>
</evidence>
<keyword evidence="1" id="KW-0732">Signal</keyword>
<sequence>MRNALIGLLSLSAIALPGAALAEGGAAAGAATGAITGAVVGGPIGAAVGAGVGGIAGAAADDANRRPDAVVIERRGVDCATRTTRTENAFGESKTVTTQSCD</sequence>
<dbReference type="EMBL" id="JABEPP010000003">
    <property type="protein sequence ID" value="NNM73187.1"/>
    <property type="molecule type" value="Genomic_DNA"/>
</dbReference>
<comment type="caution">
    <text evidence="2">The sequence shown here is derived from an EMBL/GenBank/DDBJ whole genome shotgun (WGS) entry which is preliminary data.</text>
</comment>
<gene>
    <name evidence="2" type="ORF">HJG44_12430</name>
</gene>
<reference evidence="2 3" key="1">
    <citation type="submission" date="2020-04" db="EMBL/GenBank/DDBJ databases">
        <title>Enterovirga sp. isolate from soil.</title>
        <authorList>
            <person name="Chea S."/>
            <person name="Kim D.-U."/>
        </authorList>
    </citation>
    <scope>NUCLEOTIDE SEQUENCE [LARGE SCALE GENOMIC DNA]</scope>
    <source>
        <strain evidence="2 3">DB1703</strain>
    </source>
</reference>